<dbReference type="InterPro" id="IPR006171">
    <property type="entry name" value="TOPRIM_dom"/>
</dbReference>
<dbReference type="PRINTS" id="PR00417">
    <property type="entry name" value="PRTPISMRASEI"/>
</dbReference>
<dbReference type="Pfam" id="PF01131">
    <property type="entry name" value="Topoisom_bac"/>
    <property type="match status" value="1"/>
</dbReference>
<dbReference type="CDD" id="cd00186">
    <property type="entry name" value="TOP1Ac"/>
    <property type="match status" value="1"/>
</dbReference>
<dbReference type="SMART" id="SM00493">
    <property type="entry name" value="TOPRIM"/>
    <property type="match status" value="1"/>
</dbReference>
<keyword evidence="15" id="KW-1185">Reference proteome</keyword>
<reference evidence="15" key="1">
    <citation type="journal article" date="2019" name="Int. J. Syst. Evol. Microbiol.">
        <title>The Global Catalogue of Microorganisms (GCM) 10K type strain sequencing project: providing services to taxonomists for standard genome sequencing and annotation.</title>
        <authorList>
            <consortium name="The Broad Institute Genomics Platform"/>
            <consortium name="The Broad Institute Genome Sequencing Center for Infectious Disease"/>
            <person name="Wu L."/>
            <person name="Ma J."/>
        </authorList>
    </citation>
    <scope>NUCLEOTIDE SEQUENCE [LARGE SCALE GENOMIC DNA]</scope>
    <source>
        <strain evidence="15">JCM 4087</strain>
    </source>
</reference>
<dbReference type="InterPro" id="IPR013497">
    <property type="entry name" value="Topo_IA_cen"/>
</dbReference>
<feature type="domain" description="Topo IA-type catalytic" evidence="13">
    <location>
        <begin position="133"/>
        <end position="589"/>
    </location>
</feature>
<dbReference type="InterPro" id="IPR023406">
    <property type="entry name" value="Topo_IA_AS"/>
</dbReference>
<organism evidence="14 15">
    <name type="scientific">Acidicapsa dinghuensis</name>
    <dbReference type="NCBI Taxonomy" id="2218256"/>
    <lineage>
        <taxon>Bacteria</taxon>
        <taxon>Pseudomonadati</taxon>
        <taxon>Acidobacteriota</taxon>
        <taxon>Terriglobia</taxon>
        <taxon>Terriglobales</taxon>
        <taxon>Acidobacteriaceae</taxon>
        <taxon>Acidicapsa</taxon>
    </lineage>
</organism>
<evidence type="ECO:0000256" key="3">
    <source>
        <dbReference type="ARBA" id="ARBA00022723"/>
    </source>
</evidence>
<dbReference type="InterPro" id="IPR005733">
    <property type="entry name" value="TopoI_bac-type"/>
</dbReference>
<evidence type="ECO:0000256" key="4">
    <source>
        <dbReference type="ARBA" id="ARBA00022771"/>
    </source>
</evidence>
<feature type="region of interest" description="Disordered" evidence="11">
    <location>
        <begin position="876"/>
        <end position="900"/>
    </location>
</feature>
<dbReference type="Gene3D" id="3.30.65.10">
    <property type="entry name" value="Bacterial Topoisomerase I, domain 1"/>
    <property type="match status" value="4"/>
</dbReference>
<dbReference type="GO" id="GO:0003917">
    <property type="term" value="F:DNA topoisomerase type I (single strand cut, ATP-independent) activity"/>
    <property type="evidence" value="ECO:0007669"/>
    <property type="project" value="UniProtKB-EC"/>
</dbReference>
<dbReference type="PANTHER" id="PTHR42785:SF1">
    <property type="entry name" value="DNA TOPOISOMERASE"/>
    <property type="match status" value="1"/>
</dbReference>
<keyword evidence="6" id="KW-0460">Magnesium</keyword>
<dbReference type="PANTHER" id="PTHR42785">
    <property type="entry name" value="DNA TOPOISOMERASE, TYPE IA, CORE"/>
    <property type="match status" value="1"/>
</dbReference>
<dbReference type="InterPro" id="IPR028612">
    <property type="entry name" value="Topoisom_1_IA"/>
</dbReference>
<dbReference type="Gene3D" id="1.10.460.10">
    <property type="entry name" value="Topoisomerase I, domain 2"/>
    <property type="match status" value="1"/>
</dbReference>
<dbReference type="HAMAP" id="MF_00952">
    <property type="entry name" value="Topoisom_1_prok"/>
    <property type="match status" value="1"/>
</dbReference>
<feature type="site" description="Interaction with DNA" evidence="10">
    <location>
        <position position="159"/>
    </location>
</feature>
<dbReference type="InterPro" id="IPR013498">
    <property type="entry name" value="Topo_IA_Znf"/>
</dbReference>
<evidence type="ECO:0000313" key="15">
    <source>
        <dbReference type="Proteomes" id="UP001596091"/>
    </source>
</evidence>
<sequence>MSKSLVIVESPAKAKTIGKYLGKDYEVQASVGHIMDLPKNDIGVELKKRTFEPTLIVSPGKEKLVDQLKRAAAKADSIFLAPDPDREGEAIAYHLAMQLGSNAAARKKIRRVTFNEITKKAVQDAFQHARDIDQDLVDAQQTRRVLDRLVGYQVSPLLWDKVRRGLSAGRVQTVAVRMIVEREREIGAFKPVEYWTLDAVLHPEKQAGKTLKASFVGIDGEPARVANGVDKEGKPQFLANALPDKKSMDAVMDALGTAEWTLTSVQQTEQRRKPMAPFITSQLQRDAASKLGFNVRRTMGVAQRLYEGIDIGDEGTVGLITYMRTDSPRVSPEAIAGAREWVTKTLGAKYLPESPNVYKGKSDAQDAHEAIRPTDAARTPESIARYLTDEQLKLYRLVWQRFVASQMMPAVYDVTTAKIEARSAKTKKTYDFRVSGRVLRFDGFLKVYEIVEDKKDDEDGEQGLPNLDNVKRLELDELQERQKFTQPPPRYNEASLVKVLEERGIGRPSTYASIINTIQDREYVTKIAGRFYPTEIGMVVCDLLVKNFPYIFDAAYTAKLEEELDDIEEGKEKWTDLLKGFYGYFEKELKVAEKNMESIKAMEIKTDEKCEICGSPLLLKWGKFGTFFACSAYNKKDKNSCTFTKENIAAKPDLNTPEAQEADQNEEYCDNCGSTMVLRRGIFGPYMACPRFNDDPPCKTIRKLSQKEQQKVNAPKPTGEMCPLCGKELVIRQGSYGEFVSCSGYPKCKYVKQNLIEGMKCPKCGEGDIAERKARRGNVFWGCTNYPKCDFTSNLKPVAKKCPKCKSPYLLEKTLKSGVYLVCPNSLPKKEAAEPAAPKKGAAKKAAKSAAAKKAAVVAPAADVVCEYEKRIGDAPEPVAAPTRETHGPVAEKEDELQTV</sequence>
<dbReference type="InterPro" id="IPR003601">
    <property type="entry name" value="Topo_IA_2"/>
</dbReference>
<evidence type="ECO:0000256" key="5">
    <source>
        <dbReference type="ARBA" id="ARBA00022833"/>
    </source>
</evidence>
<dbReference type="EC" id="5.6.2.1" evidence="10"/>
<feature type="site" description="Interaction with DNA" evidence="10">
    <location>
        <position position="143"/>
    </location>
</feature>
<comment type="subunit">
    <text evidence="10">Monomer.</text>
</comment>
<dbReference type="Pfam" id="PF01751">
    <property type="entry name" value="Toprim"/>
    <property type="match status" value="1"/>
</dbReference>
<keyword evidence="5" id="KW-0862">Zinc</keyword>
<dbReference type="SMART" id="SM00436">
    <property type="entry name" value="TOP1Bc"/>
    <property type="match status" value="1"/>
</dbReference>
<dbReference type="InterPro" id="IPR013826">
    <property type="entry name" value="Topo_IA_cen_sub3"/>
</dbReference>
<keyword evidence="7 10" id="KW-0799">Topoisomerase</keyword>
<dbReference type="InterPro" id="IPR013824">
    <property type="entry name" value="Topo_IA_cen_sub1"/>
</dbReference>
<comment type="caution">
    <text evidence="14">The sequence shown here is derived from an EMBL/GenBank/DDBJ whole genome shotgun (WGS) entry which is preliminary data.</text>
</comment>
<dbReference type="Pfam" id="PF01396">
    <property type="entry name" value="Zn_ribbon_Top1"/>
    <property type="match status" value="5"/>
</dbReference>
<dbReference type="NCBIfam" id="TIGR01051">
    <property type="entry name" value="topA_bact"/>
    <property type="match status" value="1"/>
</dbReference>
<keyword evidence="4" id="KW-0863">Zinc-finger</keyword>
<feature type="site" description="Interaction with DNA" evidence="10">
    <location>
        <position position="324"/>
    </location>
</feature>
<dbReference type="PROSITE" id="PS52039">
    <property type="entry name" value="TOPO_IA_2"/>
    <property type="match status" value="1"/>
</dbReference>
<dbReference type="InterPro" id="IPR003602">
    <property type="entry name" value="Topo_IA_DNA-bd_dom"/>
</dbReference>
<feature type="site" description="Interaction with DNA" evidence="10">
    <location>
        <position position="144"/>
    </location>
</feature>
<dbReference type="InterPro" id="IPR034149">
    <property type="entry name" value="TOPRIM_TopoI"/>
</dbReference>
<dbReference type="PROSITE" id="PS00396">
    <property type="entry name" value="TOPO_IA_1"/>
    <property type="match status" value="1"/>
</dbReference>
<protein>
    <recommendedName>
        <fullName evidence="10">DNA topoisomerase 1</fullName>
        <ecNumber evidence="10">5.6.2.1</ecNumber>
    </recommendedName>
    <alternativeName>
        <fullName evidence="10">DNA topoisomerase I</fullName>
    </alternativeName>
</protein>
<dbReference type="InterPro" id="IPR023405">
    <property type="entry name" value="Topo_IA_core_domain"/>
</dbReference>
<evidence type="ECO:0000256" key="10">
    <source>
        <dbReference type="HAMAP-Rule" id="MF_00952"/>
    </source>
</evidence>
<name>A0ABW1EJC2_9BACT</name>
<feature type="site" description="Interaction with DNA" evidence="10">
    <location>
        <position position="147"/>
    </location>
</feature>
<comment type="function">
    <text evidence="10">Releases the supercoiling and torsional tension of DNA, which is introduced during the DNA replication and transcription, by transiently cleaving and rejoining one strand of the DNA duplex. Introduces a single-strand break via transesterification at a target site in duplex DNA. The scissile phosphodiester is attacked by the catalytic tyrosine of the enzyme, resulting in the formation of a DNA-(5'-phosphotyrosyl)-enzyme intermediate and the expulsion of a 3'-OH DNA strand. The free DNA strand then undergoes passage around the unbroken strand, thus removing DNA supercoils. Finally, in the religation step, the DNA 3'-OH attacks the covalent intermediate to expel the active-site tyrosine and restore the DNA phosphodiester backbone.</text>
</comment>
<dbReference type="Gene3D" id="3.40.50.140">
    <property type="match status" value="1"/>
</dbReference>
<evidence type="ECO:0000256" key="1">
    <source>
        <dbReference type="ARBA" id="ARBA00000213"/>
    </source>
</evidence>
<evidence type="ECO:0000256" key="11">
    <source>
        <dbReference type="SAM" id="MobiDB-lite"/>
    </source>
</evidence>
<keyword evidence="3" id="KW-0479">Metal-binding</keyword>
<evidence type="ECO:0000256" key="7">
    <source>
        <dbReference type="ARBA" id="ARBA00023029"/>
    </source>
</evidence>
<dbReference type="SMART" id="SM00437">
    <property type="entry name" value="TOP1Ac"/>
    <property type="match status" value="1"/>
</dbReference>
<feature type="site" description="Interaction with DNA" evidence="10">
    <location>
        <position position="33"/>
    </location>
</feature>
<evidence type="ECO:0000259" key="13">
    <source>
        <dbReference type="PROSITE" id="PS52039"/>
    </source>
</evidence>
<evidence type="ECO:0000256" key="6">
    <source>
        <dbReference type="ARBA" id="ARBA00022842"/>
    </source>
</evidence>
<evidence type="ECO:0000259" key="12">
    <source>
        <dbReference type="PROSITE" id="PS50880"/>
    </source>
</evidence>
<dbReference type="CDD" id="cd03363">
    <property type="entry name" value="TOPRIM_TopoIA_TopoI"/>
    <property type="match status" value="1"/>
</dbReference>
<accession>A0ABW1EJC2</accession>
<dbReference type="Proteomes" id="UP001596091">
    <property type="component" value="Unassembled WGS sequence"/>
</dbReference>
<dbReference type="SUPFAM" id="SSF56712">
    <property type="entry name" value="Prokaryotic type I DNA topoisomerase"/>
    <property type="match status" value="1"/>
</dbReference>
<feature type="region of interest" description="Interaction with DNA" evidence="10">
    <location>
        <begin position="167"/>
        <end position="172"/>
    </location>
</feature>
<dbReference type="InterPro" id="IPR000380">
    <property type="entry name" value="Topo_IA"/>
</dbReference>
<feature type="site" description="Interaction with DNA" evidence="10">
    <location>
        <position position="521"/>
    </location>
</feature>
<comment type="similarity">
    <text evidence="2 10">Belongs to the type IA topoisomerase family.</text>
</comment>
<evidence type="ECO:0000256" key="9">
    <source>
        <dbReference type="ARBA" id="ARBA00023235"/>
    </source>
</evidence>
<dbReference type="EMBL" id="JBHSPH010000008">
    <property type="protein sequence ID" value="MFC5864213.1"/>
    <property type="molecule type" value="Genomic_DNA"/>
</dbReference>
<feature type="domain" description="Toprim" evidence="12">
    <location>
        <begin position="3"/>
        <end position="117"/>
    </location>
</feature>
<feature type="active site" description="O-(5'-phospho-DNA)-tyrosine intermediate" evidence="10">
    <location>
        <position position="322"/>
    </location>
</feature>
<evidence type="ECO:0000256" key="8">
    <source>
        <dbReference type="ARBA" id="ARBA00023125"/>
    </source>
</evidence>
<keyword evidence="8 10" id="KW-0238">DNA-binding</keyword>
<dbReference type="Gene3D" id="2.70.20.10">
    <property type="entry name" value="Topoisomerase I, domain 3"/>
    <property type="match status" value="1"/>
</dbReference>
<dbReference type="PROSITE" id="PS50880">
    <property type="entry name" value="TOPRIM"/>
    <property type="match status" value="1"/>
</dbReference>
<dbReference type="RefSeq" id="WP_263340591.1">
    <property type="nucleotide sequence ID" value="NZ_JAGSYH010000006.1"/>
</dbReference>
<proteinExistence type="inferred from homology"/>
<feature type="site" description="Interaction with DNA" evidence="10">
    <location>
        <position position="152"/>
    </location>
</feature>
<evidence type="ECO:0000313" key="14">
    <source>
        <dbReference type="EMBL" id="MFC5864213.1"/>
    </source>
</evidence>
<dbReference type="SUPFAM" id="SSF57783">
    <property type="entry name" value="Zinc beta-ribbon"/>
    <property type="match status" value="3"/>
</dbReference>
<dbReference type="InterPro" id="IPR013825">
    <property type="entry name" value="Topo_IA_cen_sub2"/>
</dbReference>
<dbReference type="Gene3D" id="1.10.290.10">
    <property type="entry name" value="Topoisomerase I, domain 4"/>
    <property type="match status" value="1"/>
</dbReference>
<comment type="catalytic activity">
    <reaction evidence="1 10">
        <text>ATP-independent breakage of single-stranded DNA, followed by passage and rejoining.</text>
        <dbReference type="EC" id="5.6.2.1"/>
    </reaction>
</comment>
<evidence type="ECO:0000256" key="2">
    <source>
        <dbReference type="ARBA" id="ARBA00009446"/>
    </source>
</evidence>
<keyword evidence="9 10" id="KW-0413">Isomerase</keyword>
<gene>
    <name evidence="10 14" type="primary">topA</name>
    <name evidence="14" type="ORF">ACFPT7_18050</name>
</gene>